<dbReference type="Proteomes" id="UP001234297">
    <property type="component" value="Chromosome 8"/>
</dbReference>
<evidence type="ECO:0000313" key="2">
    <source>
        <dbReference type="Proteomes" id="UP001234297"/>
    </source>
</evidence>
<accession>A0ACC2LGQ7</accession>
<sequence>MREERLVREAGIPPERSLLARLRTARRRRRPMSEGMVEEMRFLERSRRRRKEEMRFPERSRRRREGREEEMKEGLGRRCSSSQRGVRLCRGHDDDGGIWAEDGSDGEASAKLLVFGRHLGGREVLVPIAKA</sequence>
<proteinExistence type="predicted"/>
<reference evidence="1 2" key="1">
    <citation type="journal article" date="2022" name="Hortic Res">
        <title>A haplotype resolved chromosomal level avocado genome allows analysis of novel avocado genes.</title>
        <authorList>
            <person name="Nath O."/>
            <person name="Fletcher S.J."/>
            <person name="Hayward A."/>
            <person name="Shaw L.M."/>
            <person name="Masouleh A.K."/>
            <person name="Furtado A."/>
            <person name="Henry R.J."/>
            <person name="Mitter N."/>
        </authorList>
    </citation>
    <scope>NUCLEOTIDE SEQUENCE [LARGE SCALE GENOMIC DNA]</scope>
    <source>
        <strain evidence="2">cv. Hass</strain>
    </source>
</reference>
<name>A0ACC2LGQ7_PERAE</name>
<protein>
    <submittedName>
        <fullName evidence="1">Uncharacterized protein</fullName>
    </submittedName>
</protein>
<organism evidence="1 2">
    <name type="scientific">Persea americana</name>
    <name type="common">Avocado</name>
    <dbReference type="NCBI Taxonomy" id="3435"/>
    <lineage>
        <taxon>Eukaryota</taxon>
        <taxon>Viridiplantae</taxon>
        <taxon>Streptophyta</taxon>
        <taxon>Embryophyta</taxon>
        <taxon>Tracheophyta</taxon>
        <taxon>Spermatophyta</taxon>
        <taxon>Magnoliopsida</taxon>
        <taxon>Magnoliidae</taxon>
        <taxon>Laurales</taxon>
        <taxon>Lauraceae</taxon>
        <taxon>Persea</taxon>
    </lineage>
</organism>
<keyword evidence="2" id="KW-1185">Reference proteome</keyword>
<dbReference type="EMBL" id="CM056816">
    <property type="protein sequence ID" value="KAJ8632682.1"/>
    <property type="molecule type" value="Genomic_DNA"/>
</dbReference>
<evidence type="ECO:0000313" key="1">
    <source>
        <dbReference type="EMBL" id="KAJ8632682.1"/>
    </source>
</evidence>
<comment type="caution">
    <text evidence="1">The sequence shown here is derived from an EMBL/GenBank/DDBJ whole genome shotgun (WGS) entry which is preliminary data.</text>
</comment>
<gene>
    <name evidence="1" type="ORF">MRB53_026018</name>
</gene>